<organism evidence="1 2">
    <name type="scientific">Dissostichus mawsoni</name>
    <name type="common">Antarctic cod</name>
    <dbReference type="NCBI Taxonomy" id="36200"/>
    <lineage>
        <taxon>Eukaryota</taxon>
        <taxon>Metazoa</taxon>
        <taxon>Chordata</taxon>
        <taxon>Craniata</taxon>
        <taxon>Vertebrata</taxon>
        <taxon>Euteleostomi</taxon>
        <taxon>Actinopterygii</taxon>
        <taxon>Neopterygii</taxon>
        <taxon>Teleostei</taxon>
        <taxon>Neoteleostei</taxon>
        <taxon>Acanthomorphata</taxon>
        <taxon>Eupercaria</taxon>
        <taxon>Perciformes</taxon>
        <taxon>Notothenioidei</taxon>
        <taxon>Nototheniidae</taxon>
        <taxon>Dissostichus</taxon>
    </lineage>
</organism>
<accession>A0A7J5YZ81</accession>
<keyword evidence="2" id="KW-1185">Reference proteome</keyword>
<sequence>MTFDGEDLEIMYPVDRELVSKLICPEAEIDADRALRSSIPTKSTLGEALAMKGHQANINSLHRHSTVGQHLTNHQTPSQPRGRAALWSFTTIQLTLM</sequence>
<proteinExistence type="predicted"/>
<evidence type="ECO:0000313" key="2">
    <source>
        <dbReference type="Proteomes" id="UP000518266"/>
    </source>
</evidence>
<protein>
    <submittedName>
        <fullName evidence="1">Uncharacterized protein</fullName>
    </submittedName>
</protein>
<dbReference type="EMBL" id="JAAKFY010000007">
    <property type="protein sequence ID" value="KAF3854780.1"/>
    <property type="molecule type" value="Genomic_DNA"/>
</dbReference>
<dbReference type="AlphaFoldDB" id="A0A7J5YZ81"/>
<evidence type="ECO:0000313" key="1">
    <source>
        <dbReference type="EMBL" id="KAF3854780.1"/>
    </source>
</evidence>
<gene>
    <name evidence="1" type="ORF">F7725_022835</name>
</gene>
<dbReference type="Proteomes" id="UP000518266">
    <property type="component" value="Unassembled WGS sequence"/>
</dbReference>
<name>A0A7J5YZ81_DISMA</name>
<reference evidence="1 2" key="1">
    <citation type="submission" date="2020-03" db="EMBL/GenBank/DDBJ databases">
        <title>Dissostichus mawsoni Genome sequencing and assembly.</title>
        <authorList>
            <person name="Park H."/>
        </authorList>
    </citation>
    <scope>NUCLEOTIDE SEQUENCE [LARGE SCALE GENOMIC DNA]</scope>
    <source>
        <strain evidence="1">DM0001</strain>
        <tissue evidence="1">Muscle</tissue>
    </source>
</reference>
<comment type="caution">
    <text evidence="1">The sequence shown here is derived from an EMBL/GenBank/DDBJ whole genome shotgun (WGS) entry which is preliminary data.</text>
</comment>